<dbReference type="AlphaFoldDB" id="A0A841C5K8"/>
<evidence type="ECO:0000313" key="2">
    <source>
        <dbReference type="EMBL" id="MBB5874230.1"/>
    </source>
</evidence>
<dbReference type="InterPro" id="IPR002934">
    <property type="entry name" value="Polymerase_NTP_transf_dom"/>
</dbReference>
<sequence length="244" mass="26541">MFSETVDRYLGQAADLIDGLYLHGSAALGDYRAGISDIDFVAVVGAPLSDDAFARLGAVHRALGGPHLDGIYVTRDELAAGPLAIGPTPYARAHRLHRAGTFEHNPVTWHTLAHHAVVAHGPPPSALAVWDSTDALLSYQRENLRGYWTGWVDGASWSLLHRGAAAWGVLGIPRLHHTLRTGRITSKTGAGEFALSTYDSRWHRIVTDALAHRSGQPGTYRNPFTRRRDAVRFTRMALDAALDA</sequence>
<protein>
    <recommendedName>
        <fullName evidence="1">Polymerase nucleotidyl transferase domain-containing protein</fullName>
    </recommendedName>
</protein>
<gene>
    <name evidence="2" type="ORF">F4553_007664</name>
</gene>
<accession>A0A841C5K8</accession>
<dbReference type="EMBL" id="JACHMN010000003">
    <property type="protein sequence ID" value="MBB5874230.1"/>
    <property type="molecule type" value="Genomic_DNA"/>
</dbReference>
<dbReference type="Proteomes" id="UP000587527">
    <property type="component" value="Unassembled WGS sequence"/>
</dbReference>
<dbReference type="RefSeq" id="WP_184846190.1">
    <property type="nucleotide sequence ID" value="NZ_JACHMN010000003.1"/>
</dbReference>
<evidence type="ECO:0000313" key="3">
    <source>
        <dbReference type="Proteomes" id="UP000587527"/>
    </source>
</evidence>
<organism evidence="2 3">
    <name type="scientific">Allocatelliglobosispora scoriae</name>
    <dbReference type="NCBI Taxonomy" id="643052"/>
    <lineage>
        <taxon>Bacteria</taxon>
        <taxon>Bacillati</taxon>
        <taxon>Actinomycetota</taxon>
        <taxon>Actinomycetes</taxon>
        <taxon>Micromonosporales</taxon>
        <taxon>Micromonosporaceae</taxon>
        <taxon>Allocatelliglobosispora</taxon>
    </lineage>
</organism>
<comment type="caution">
    <text evidence="2">The sequence shown here is derived from an EMBL/GenBank/DDBJ whole genome shotgun (WGS) entry which is preliminary data.</text>
</comment>
<dbReference type="InterPro" id="IPR043519">
    <property type="entry name" value="NT_sf"/>
</dbReference>
<evidence type="ECO:0000259" key="1">
    <source>
        <dbReference type="Pfam" id="PF01909"/>
    </source>
</evidence>
<dbReference type="GO" id="GO:0016779">
    <property type="term" value="F:nucleotidyltransferase activity"/>
    <property type="evidence" value="ECO:0007669"/>
    <property type="project" value="InterPro"/>
</dbReference>
<dbReference type="SUPFAM" id="SSF81301">
    <property type="entry name" value="Nucleotidyltransferase"/>
    <property type="match status" value="1"/>
</dbReference>
<proteinExistence type="predicted"/>
<dbReference type="CDD" id="cd05403">
    <property type="entry name" value="NT_KNTase_like"/>
    <property type="match status" value="1"/>
</dbReference>
<feature type="domain" description="Polymerase nucleotidyl transferase" evidence="1">
    <location>
        <begin position="17"/>
        <end position="69"/>
    </location>
</feature>
<reference evidence="2 3" key="1">
    <citation type="submission" date="2020-08" db="EMBL/GenBank/DDBJ databases">
        <title>Sequencing the genomes of 1000 actinobacteria strains.</title>
        <authorList>
            <person name="Klenk H.-P."/>
        </authorList>
    </citation>
    <scope>NUCLEOTIDE SEQUENCE [LARGE SCALE GENOMIC DNA]</scope>
    <source>
        <strain evidence="2 3">DSM 45362</strain>
    </source>
</reference>
<name>A0A841C5K8_9ACTN</name>
<dbReference type="Pfam" id="PF01909">
    <property type="entry name" value="NTP_transf_2"/>
    <property type="match status" value="1"/>
</dbReference>
<keyword evidence="3" id="KW-1185">Reference proteome</keyword>